<dbReference type="RefSeq" id="WP_022044662.1">
    <property type="nucleotide sequence ID" value="NZ_BAAFKU010000009.1"/>
</dbReference>
<protein>
    <submittedName>
        <fullName evidence="2">Uncharacterized protein</fullName>
    </submittedName>
</protein>
<feature type="compositionally biased region" description="Polar residues" evidence="1">
    <location>
        <begin position="51"/>
        <end position="66"/>
    </location>
</feature>
<proteinExistence type="predicted"/>
<accession>A0AAE4RX84</accession>
<dbReference type="Proteomes" id="UP001181347">
    <property type="component" value="Unassembled WGS sequence"/>
</dbReference>
<dbReference type="AlphaFoldDB" id="A0AAE4RX84"/>
<feature type="region of interest" description="Disordered" evidence="1">
    <location>
        <begin position="42"/>
        <end position="66"/>
    </location>
</feature>
<comment type="caution">
    <text evidence="2">The sequence shown here is derived from an EMBL/GenBank/DDBJ whole genome shotgun (WGS) entry which is preliminary data.</text>
</comment>
<evidence type="ECO:0000313" key="2">
    <source>
        <dbReference type="EMBL" id="MDU0260129.1"/>
    </source>
</evidence>
<sequence length="66" mass="7510">MKSRFRIKCGISQSIVRHHRFPTPSGHRTPIRYPTVIFSTHSSAPRRIDARTSSPNFRSGQSSDIT</sequence>
<gene>
    <name evidence="2" type="ORF">RVH17_08395</name>
</gene>
<evidence type="ECO:0000256" key="1">
    <source>
        <dbReference type="SAM" id="MobiDB-lite"/>
    </source>
</evidence>
<name>A0AAE4RX84_9BACT</name>
<reference evidence="2" key="1">
    <citation type="submission" date="2023-10" db="EMBL/GenBank/DDBJ databases">
        <title>Genome Sequence of the Bacteria from From Gut Wall in Crohn's Disease.</title>
        <authorList>
            <person name="Rodriguez-Palacios A."/>
        </authorList>
    </citation>
    <scope>NUCLEOTIDE SEQUENCE</scope>
    <source>
        <strain evidence="2">CavFT-hAR58</strain>
    </source>
</reference>
<evidence type="ECO:0000313" key="3">
    <source>
        <dbReference type="Proteomes" id="UP001181347"/>
    </source>
</evidence>
<dbReference type="EMBL" id="JAWDES010000005">
    <property type="protein sequence ID" value="MDU0260129.1"/>
    <property type="molecule type" value="Genomic_DNA"/>
</dbReference>
<organism evidence="2 3">
    <name type="scientific">Alistipes finegoldii</name>
    <dbReference type="NCBI Taxonomy" id="214856"/>
    <lineage>
        <taxon>Bacteria</taxon>
        <taxon>Pseudomonadati</taxon>
        <taxon>Bacteroidota</taxon>
        <taxon>Bacteroidia</taxon>
        <taxon>Bacteroidales</taxon>
        <taxon>Rikenellaceae</taxon>
        <taxon>Alistipes</taxon>
    </lineage>
</organism>